<name>A0A9D1KJ42_9MOLU</name>
<evidence type="ECO:0000313" key="3">
    <source>
        <dbReference type="Proteomes" id="UP000886758"/>
    </source>
</evidence>
<proteinExistence type="predicted"/>
<keyword evidence="1" id="KW-1133">Transmembrane helix</keyword>
<evidence type="ECO:0000313" key="2">
    <source>
        <dbReference type="EMBL" id="HIT49458.1"/>
    </source>
</evidence>
<dbReference type="Proteomes" id="UP000886758">
    <property type="component" value="Unassembled WGS sequence"/>
</dbReference>
<sequence length="83" mass="9565">MNSIHLSYPKATLEEYGYKNHVILKTLWRILKALLVAFSVFMLYISIVLIAIQSFNSSASTTEFTGFTFQNYVDMFSKRSLTN</sequence>
<dbReference type="AlphaFoldDB" id="A0A9D1KJ42"/>
<reference evidence="2" key="2">
    <citation type="journal article" date="2021" name="PeerJ">
        <title>Extensive microbial diversity within the chicken gut microbiome revealed by metagenomics and culture.</title>
        <authorList>
            <person name="Gilroy R."/>
            <person name="Ravi A."/>
            <person name="Getino M."/>
            <person name="Pursley I."/>
            <person name="Horton D.L."/>
            <person name="Alikhan N.F."/>
            <person name="Baker D."/>
            <person name="Gharbi K."/>
            <person name="Hall N."/>
            <person name="Watson M."/>
            <person name="Adriaenssens E.M."/>
            <person name="Foster-Nyarko E."/>
            <person name="Jarju S."/>
            <person name="Secka A."/>
            <person name="Antonio M."/>
            <person name="Oren A."/>
            <person name="Chaudhuri R.R."/>
            <person name="La Ragione R."/>
            <person name="Hildebrand F."/>
            <person name="Pallen M.J."/>
        </authorList>
    </citation>
    <scope>NUCLEOTIDE SEQUENCE</scope>
    <source>
        <strain evidence="2">ChiW17-6978</strain>
    </source>
</reference>
<comment type="caution">
    <text evidence="2">The sequence shown here is derived from an EMBL/GenBank/DDBJ whole genome shotgun (WGS) entry which is preliminary data.</text>
</comment>
<accession>A0A9D1KJ42</accession>
<feature type="transmembrane region" description="Helical" evidence="1">
    <location>
        <begin position="33"/>
        <end position="52"/>
    </location>
</feature>
<reference evidence="2" key="1">
    <citation type="submission" date="2020-10" db="EMBL/GenBank/DDBJ databases">
        <authorList>
            <person name="Gilroy R."/>
        </authorList>
    </citation>
    <scope>NUCLEOTIDE SEQUENCE</scope>
    <source>
        <strain evidence="2">ChiW17-6978</strain>
    </source>
</reference>
<protein>
    <submittedName>
        <fullName evidence="2">Uncharacterized protein</fullName>
    </submittedName>
</protein>
<keyword evidence="1" id="KW-0812">Transmembrane</keyword>
<organism evidence="2 3">
    <name type="scientific">Candidatus Pelethenecus faecipullorum</name>
    <dbReference type="NCBI Taxonomy" id="2840900"/>
    <lineage>
        <taxon>Bacteria</taxon>
        <taxon>Bacillati</taxon>
        <taxon>Mycoplasmatota</taxon>
        <taxon>Mollicutes</taxon>
        <taxon>Candidatus Pelethenecus</taxon>
    </lineage>
</organism>
<keyword evidence="1" id="KW-0472">Membrane</keyword>
<feature type="non-terminal residue" evidence="2">
    <location>
        <position position="83"/>
    </location>
</feature>
<gene>
    <name evidence="2" type="ORF">IAD46_00365</name>
</gene>
<evidence type="ECO:0000256" key="1">
    <source>
        <dbReference type="SAM" id="Phobius"/>
    </source>
</evidence>
<dbReference type="EMBL" id="DVLF01000013">
    <property type="protein sequence ID" value="HIT49458.1"/>
    <property type="molecule type" value="Genomic_DNA"/>
</dbReference>